<dbReference type="InterPro" id="IPR020081">
    <property type="entry name" value="SsrA-bd_prot_CS"/>
</dbReference>
<organism evidence="5 6">
    <name type="scientific">Turneriella parva (strain ATCC BAA-1111 / DSM 21527 / NCTC 11395 / H)</name>
    <name type="common">Leptospira parva</name>
    <dbReference type="NCBI Taxonomy" id="869212"/>
    <lineage>
        <taxon>Bacteria</taxon>
        <taxon>Pseudomonadati</taxon>
        <taxon>Spirochaetota</taxon>
        <taxon>Spirochaetia</taxon>
        <taxon>Leptospirales</taxon>
        <taxon>Leptospiraceae</taxon>
        <taxon>Turneriella</taxon>
    </lineage>
</organism>
<evidence type="ECO:0000256" key="4">
    <source>
        <dbReference type="SAM" id="MobiDB-lite"/>
    </source>
</evidence>
<accession>I4B1V2</accession>
<evidence type="ECO:0000256" key="1">
    <source>
        <dbReference type="ARBA" id="ARBA00022490"/>
    </source>
</evidence>
<comment type="function">
    <text evidence="3">Required for rescue of stalled ribosomes mediated by trans-translation. Binds to transfer-messenger RNA (tmRNA), required for stable association of tmRNA with ribosomes. tmRNA and SmpB together mimic tRNA shape, replacing the anticodon stem-loop with SmpB. tmRNA is encoded by the ssrA gene; the 2 termini fold to resemble tRNA(Ala) and it encodes a 'tag peptide', a short internal open reading frame. During trans-translation Ala-aminoacylated tmRNA acts like a tRNA, entering the A-site of stalled ribosomes, displacing the stalled mRNA. The ribosome then switches to translate the ORF on the tmRNA; the nascent peptide is terminated with the 'tag peptide' encoded by the tmRNA and targeted for degradation. The ribosome is freed to recommence translation, which seems to be the essential function of trans-translation.</text>
</comment>
<evidence type="ECO:0000256" key="2">
    <source>
        <dbReference type="ARBA" id="ARBA00022884"/>
    </source>
</evidence>
<evidence type="ECO:0000313" key="6">
    <source>
        <dbReference type="Proteomes" id="UP000006048"/>
    </source>
</evidence>
<dbReference type="SUPFAM" id="SSF74982">
    <property type="entry name" value="Small protein B (SmpB)"/>
    <property type="match status" value="1"/>
</dbReference>
<dbReference type="NCBIfam" id="NF003843">
    <property type="entry name" value="PRK05422.1"/>
    <property type="match status" value="1"/>
</dbReference>
<comment type="similarity">
    <text evidence="3">Belongs to the SmpB family.</text>
</comment>
<dbReference type="KEGG" id="tpx:Turpa_0607"/>
<protein>
    <recommendedName>
        <fullName evidence="3">SsrA-binding protein</fullName>
    </recommendedName>
    <alternativeName>
        <fullName evidence="3">Small protein B</fullName>
    </alternativeName>
</protein>
<comment type="subcellular location">
    <subcellularLocation>
        <location evidence="3">Cytoplasm</location>
    </subcellularLocation>
    <text evidence="3">The tmRNA-SmpB complex associates with stalled 70S ribosomes.</text>
</comment>
<name>I4B1V2_TURPD</name>
<reference evidence="5 6" key="1">
    <citation type="submission" date="2012-06" db="EMBL/GenBank/DDBJ databases">
        <title>The complete chromosome of genome of Turneriella parva DSM 21527.</title>
        <authorList>
            <consortium name="US DOE Joint Genome Institute (JGI-PGF)"/>
            <person name="Lucas S."/>
            <person name="Han J."/>
            <person name="Lapidus A."/>
            <person name="Bruce D."/>
            <person name="Goodwin L."/>
            <person name="Pitluck S."/>
            <person name="Peters L."/>
            <person name="Kyrpides N."/>
            <person name="Mavromatis K."/>
            <person name="Ivanova N."/>
            <person name="Mikhailova N."/>
            <person name="Chertkov O."/>
            <person name="Detter J.C."/>
            <person name="Tapia R."/>
            <person name="Han C."/>
            <person name="Land M."/>
            <person name="Hauser L."/>
            <person name="Markowitz V."/>
            <person name="Cheng J.-F."/>
            <person name="Hugenholtz P."/>
            <person name="Woyke T."/>
            <person name="Wu D."/>
            <person name="Gronow S."/>
            <person name="Wellnitz S."/>
            <person name="Brambilla E."/>
            <person name="Klenk H.-P."/>
            <person name="Eisen J.A."/>
        </authorList>
    </citation>
    <scope>NUCLEOTIDE SEQUENCE [LARGE SCALE GENOMIC DNA]</scope>
    <source>
        <strain evidence="6">ATCC BAA-1111 / DSM 21527 / NCTC 11395 / H</strain>
    </source>
</reference>
<dbReference type="HAMAP" id="MF_00023">
    <property type="entry name" value="SmpB"/>
    <property type="match status" value="1"/>
</dbReference>
<dbReference type="OrthoDB" id="9805462at2"/>
<feature type="region of interest" description="Disordered" evidence="4">
    <location>
        <begin position="121"/>
        <end position="147"/>
    </location>
</feature>
<dbReference type="GO" id="GO:0005829">
    <property type="term" value="C:cytosol"/>
    <property type="evidence" value="ECO:0007669"/>
    <property type="project" value="TreeGrafter"/>
</dbReference>
<dbReference type="GO" id="GO:0070930">
    <property type="term" value="P:trans-translation-dependent protein tagging"/>
    <property type="evidence" value="ECO:0007669"/>
    <property type="project" value="TreeGrafter"/>
</dbReference>
<proteinExistence type="inferred from homology"/>
<dbReference type="PROSITE" id="PS01317">
    <property type="entry name" value="SSRP"/>
    <property type="match status" value="1"/>
</dbReference>
<evidence type="ECO:0000313" key="5">
    <source>
        <dbReference type="EMBL" id="AFM11259.1"/>
    </source>
</evidence>
<dbReference type="Pfam" id="PF01668">
    <property type="entry name" value="SmpB"/>
    <property type="match status" value="1"/>
</dbReference>
<keyword evidence="2 3" id="KW-0694">RNA-binding</keyword>
<dbReference type="Gene3D" id="2.40.280.10">
    <property type="match status" value="1"/>
</dbReference>
<dbReference type="NCBIfam" id="TIGR00086">
    <property type="entry name" value="smpB"/>
    <property type="match status" value="1"/>
</dbReference>
<dbReference type="STRING" id="869212.Turpa_0607"/>
<dbReference type="CDD" id="cd09294">
    <property type="entry name" value="SmpB"/>
    <property type="match status" value="1"/>
</dbReference>
<dbReference type="GO" id="GO:0003723">
    <property type="term" value="F:RNA binding"/>
    <property type="evidence" value="ECO:0007669"/>
    <property type="project" value="UniProtKB-UniRule"/>
</dbReference>
<dbReference type="InterPro" id="IPR000037">
    <property type="entry name" value="SsrA-bd_prot"/>
</dbReference>
<evidence type="ECO:0000256" key="3">
    <source>
        <dbReference type="HAMAP-Rule" id="MF_00023"/>
    </source>
</evidence>
<dbReference type="Proteomes" id="UP000006048">
    <property type="component" value="Chromosome"/>
</dbReference>
<dbReference type="PANTHER" id="PTHR30308:SF2">
    <property type="entry name" value="SSRA-BINDING PROTEIN"/>
    <property type="match status" value="1"/>
</dbReference>
<dbReference type="PATRIC" id="fig|869212.3.peg.581"/>
<keyword evidence="6" id="KW-1185">Reference proteome</keyword>
<dbReference type="RefSeq" id="WP_014801777.1">
    <property type="nucleotide sequence ID" value="NC_018020.1"/>
</dbReference>
<dbReference type="InterPro" id="IPR023620">
    <property type="entry name" value="SmpB"/>
</dbReference>
<dbReference type="PANTHER" id="PTHR30308">
    <property type="entry name" value="TMRNA-BINDING COMPONENT OF TRANS-TRANSLATION TAGGING COMPLEX"/>
    <property type="match status" value="1"/>
</dbReference>
<dbReference type="AlphaFoldDB" id="I4B1V2"/>
<gene>
    <name evidence="3" type="primary">smpB</name>
    <name evidence="5" type="ordered locus">Turpa_0607</name>
</gene>
<keyword evidence="1 3" id="KW-0963">Cytoplasm</keyword>
<dbReference type="EMBL" id="CP002959">
    <property type="protein sequence ID" value="AFM11259.1"/>
    <property type="molecule type" value="Genomic_DNA"/>
</dbReference>
<sequence>MEIAVNRKARFNYEIVEDFEAGIALTGTEVKSLRQKKVNISDGYVLLRGPLVQLINCRIEPYEKGNIMNHDPLRPRNLLLKQKEIDRMRGKMHERGYALLPLKMYFKGRYVKVLIGLGKGKKSHDKRSSIREKDIRRDTEREMKDYK</sequence>
<feature type="compositionally biased region" description="Basic and acidic residues" evidence="4">
    <location>
        <begin position="126"/>
        <end position="147"/>
    </location>
</feature>
<dbReference type="GO" id="GO:0070929">
    <property type="term" value="P:trans-translation"/>
    <property type="evidence" value="ECO:0007669"/>
    <property type="project" value="UniProtKB-UniRule"/>
</dbReference>
<dbReference type="HOGENOM" id="CLU_108953_0_1_12"/>